<proteinExistence type="predicted"/>
<reference evidence="1" key="1">
    <citation type="submission" date="2021-02" db="EMBL/GenBank/DDBJ databases">
        <authorList>
            <consortium name="DOE Joint Genome Institute"/>
            <person name="Ahrendt S."/>
            <person name="Looney B.P."/>
            <person name="Miyauchi S."/>
            <person name="Morin E."/>
            <person name="Drula E."/>
            <person name="Courty P.E."/>
            <person name="Chicoki N."/>
            <person name="Fauchery L."/>
            <person name="Kohler A."/>
            <person name="Kuo A."/>
            <person name="Labutti K."/>
            <person name="Pangilinan J."/>
            <person name="Lipzen A."/>
            <person name="Riley R."/>
            <person name="Andreopoulos W."/>
            <person name="He G."/>
            <person name="Johnson J."/>
            <person name="Barry K.W."/>
            <person name="Grigoriev I.V."/>
            <person name="Nagy L."/>
            <person name="Hibbett D."/>
            <person name="Henrissat B."/>
            <person name="Matheny P.B."/>
            <person name="Labbe J."/>
            <person name="Martin F."/>
        </authorList>
    </citation>
    <scope>NUCLEOTIDE SEQUENCE</scope>
    <source>
        <strain evidence="1">EC-137</strain>
    </source>
</reference>
<protein>
    <submittedName>
        <fullName evidence="1">Uncharacterized protein</fullName>
    </submittedName>
</protein>
<gene>
    <name evidence="1" type="ORF">K488DRAFT_70706</name>
</gene>
<comment type="caution">
    <text evidence="1">The sequence shown here is derived from an EMBL/GenBank/DDBJ whole genome shotgun (WGS) entry which is preliminary data.</text>
</comment>
<keyword evidence="2" id="KW-1185">Reference proteome</keyword>
<accession>A0ACB8QL05</accession>
<evidence type="ECO:0000313" key="2">
    <source>
        <dbReference type="Proteomes" id="UP000814128"/>
    </source>
</evidence>
<reference evidence="1" key="2">
    <citation type="journal article" date="2022" name="New Phytol.">
        <title>Evolutionary transition to the ectomycorrhizal habit in the genomes of a hyperdiverse lineage of mushroom-forming fungi.</title>
        <authorList>
            <person name="Looney B."/>
            <person name="Miyauchi S."/>
            <person name="Morin E."/>
            <person name="Drula E."/>
            <person name="Courty P.E."/>
            <person name="Kohler A."/>
            <person name="Kuo A."/>
            <person name="LaButti K."/>
            <person name="Pangilinan J."/>
            <person name="Lipzen A."/>
            <person name="Riley R."/>
            <person name="Andreopoulos W."/>
            <person name="He G."/>
            <person name="Johnson J."/>
            <person name="Nolan M."/>
            <person name="Tritt A."/>
            <person name="Barry K.W."/>
            <person name="Grigoriev I.V."/>
            <person name="Nagy L.G."/>
            <person name="Hibbett D."/>
            <person name="Henrissat B."/>
            <person name="Matheny P.B."/>
            <person name="Labbe J."/>
            <person name="Martin F.M."/>
        </authorList>
    </citation>
    <scope>NUCLEOTIDE SEQUENCE</scope>
    <source>
        <strain evidence="1">EC-137</strain>
    </source>
</reference>
<dbReference type="Proteomes" id="UP000814128">
    <property type="component" value="Unassembled WGS sequence"/>
</dbReference>
<name>A0ACB8QL05_9AGAM</name>
<evidence type="ECO:0000313" key="1">
    <source>
        <dbReference type="EMBL" id="KAI0032337.1"/>
    </source>
</evidence>
<organism evidence="1 2">
    <name type="scientific">Vararia minispora EC-137</name>
    <dbReference type="NCBI Taxonomy" id="1314806"/>
    <lineage>
        <taxon>Eukaryota</taxon>
        <taxon>Fungi</taxon>
        <taxon>Dikarya</taxon>
        <taxon>Basidiomycota</taxon>
        <taxon>Agaricomycotina</taxon>
        <taxon>Agaricomycetes</taxon>
        <taxon>Russulales</taxon>
        <taxon>Lachnocladiaceae</taxon>
        <taxon>Vararia</taxon>
    </lineage>
</organism>
<sequence>MSGQQPCKAATGCTRKDLASVLCDIDTSFYFPSSPSGQAYIAELIAEMWKSASPSARYYHLQLDSCQALPSYEDQDLDFGDEVLLEYLSDVPLQYLEFWGSAQPELTMLPNAYDIELDEEYWEQLSKSYDYWQIESPVWLNALSAAELEVAK</sequence>
<dbReference type="EMBL" id="MU273549">
    <property type="protein sequence ID" value="KAI0032337.1"/>
    <property type="molecule type" value="Genomic_DNA"/>
</dbReference>